<reference evidence="1 2" key="1">
    <citation type="submission" date="2019-02" db="EMBL/GenBank/DDBJ databases">
        <title>Genome sequencing of the rare red list fungi Hericium alpestre (H. flagellum).</title>
        <authorList>
            <person name="Buettner E."/>
            <person name="Kellner H."/>
        </authorList>
    </citation>
    <scope>NUCLEOTIDE SEQUENCE [LARGE SCALE GENOMIC DNA]</scope>
    <source>
        <strain evidence="1 2">DSM 108284</strain>
    </source>
</reference>
<dbReference type="STRING" id="135208.A0A4Y9ZSB4"/>
<dbReference type="OrthoDB" id="3052718at2759"/>
<name>A0A4Y9ZSB4_9AGAM</name>
<organism evidence="1 2">
    <name type="scientific">Hericium alpestre</name>
    <dbReference type="NCBI Taxonomy" id="135208"/>
    <lineage>
        <taxon>Eukaryota</taxon>
        <taxon>Fungi</taxon>
        <taxon>Dikarya</taxon>
        <taxon>Basidiomycota</taxon>
        <taxon>Agaricomycotina</taxon>
        <taxon>Agaricomycetes</taxon>
        <taxon>Russulales</taxon>
        <taxon>Hericiaceae</taxon>
        <taxon>Hericium</taxon>
    </lineage>
</organism>
<proteinExistence type="predicted"/>
<evidence type="ECO:0000313" key="1">
    <source>
        <dbReference type="EMBL" id="TFY76933.1"/>
    </source>
</evidence>
<comment type="caution">
    <text evidence="1">The sequence shown here is derived from an EMBL/GenBank/DDBJ whole genome shotgun (WGS) entry which is preliminary data.</text>
</comment>
<keyword evidence="2" id="KW-1185">Reference proteome</keyword>
<sequence>MVSGRSCMRKEKQAMIRQALWHEGQESDEEEEEEDYEQHLTEASQCTLVNISVGKASRLTRNQKRARRDILGYTAGMFCELSGIKVNEEWPTWVDGEVDERINEATGQSYMTPNFTFGVKHPGNAQFLGRITDTVLQNLNLNGSDRPEWADDPSFKIRRTHVLALAKVSWGGFKLAWRKQQSVEAIIEGLQGAWNSHCALRRKLVSTHSIAKALDIAYRFLLYEQKVEHHRTYTSEYERLHGDDPTPFIHTDHMSDEASGPEGFLDEDAALEWRLRMARALNHTNPTCESIEHLEVFKVI</sequence>
<gene>
    <name evidence="1" type="ORF">EWM64_g7078</name>
</gene>
<dbReference type="AlphaFoldDB" id="A0A4Y9ZSB4"/>
<accession>A0A4Y9ZSB4</accession>
<evidence type="ECO:0000313" key="2">
    <source>
        <dbReference type="Proteomes" id="UP000298061"/>
    </source>
</evidence>
<protein>
    <submittedName>
        <fullName evidence="1">Uncharacterized protein</fullName>
    </submittedName>
</protein>
<dbReference type="Proteomes" id="UP000298061">
    <property type="component" value="Unassembled WGS sequence"/>
</dbReference>
<dbReference type="EMBL" id="SFCI01001048">
    <property type="protein sequence ID" value="TFY76933.1"/>
    <property type="molecule type" value="Genomic_DNA"/>
</dbReference>